<dbReference type="AlphaFoldDB" id="A0A844Z0F4"/>
<evidence type="ECO:0008006" key="4">
    <source>
        <dbReference type="Google" id="ProtNLM"/>
    </source>
</evidence>
<sequence length="243" mass="24737">MLTSVRSLMAATLIGSALLAAPAFAQEESEITFTGTAALVSEYRFRGVDLSGGDIAAQAGITAKHSSGIYVGTWGSSLDENSVGYGHTELDLFAGWSGEVASGVTADVGVIYYAYPNAPAGDFDYVELYGKTGFGVGPATLTLGVAYAPEQDSLGGTDNLYLSTDLGVGIPDTPISLSAHLGYTDGFLTYTPNGKAWDWALGGSVAVGGGVSVGASYIGAEGTGTPAYDFVDDAFVVTLSASF</sequence>
<evidence type="ECO:0000313" key="2">
    <source>
        <dbReference type="EMBL" id="MXO73289.1"/>
    </source>
</evidence>
<reference evidence="2 3" key="1">
    <citation type="submission" date="2019-12" db="EMBL/GenBank/DDBJ databases">
        <title>Genomic-based taxomic classification of the family Erythrobacteraceae.</title>
        <authorList>
            <person name="Xu L."/>
        </authorList>
    </citation>
    <scope>NUCLEOTIDE SEQUENCE [LARGE SCALE GENOMIC DNA]</scope>
    <source>
        <strain evidence="2 3">M0322</strain>
    </source>
</reference>
<dbReference type="Pfam" id="PF09694">
    <property type="entry name" value="Gcw_chp"/>
    <property type="match status" value="1"/>
</dbReference>
<evidence type="ECO:0000313" key="3">
    <source>
        <dbReference type="Proteomes" id="UP000466966"/>
    </source>
</evidence>
<keyword evidence="3" id="KW-1185">Reference proteome</keyword>
<dbReference type="InterPro" id="IPR010239">
    <property type="entry name" value="CHP02001"/>
</dbReference>
<dbReference type="Proteomes" id="UP000466966">
    <property type="component" value="Unassembled WGS sequence"/>
</dbReference>
<keyword evidence="1" id="KW-0732">Signal</keyword>
<organism evidence="2 3">
    <name type="scientific">Alteraurantiacibacter buctensis</name>
    <dbReference type="NCBI Taxonomy" id="1503981"/>
    <lineage>
        <taxon>Bacteria</taxon>
        <taxon>Pseudomonadati</taxon>
        <taxon>Pseudomonadota</taxon>
        <taxon>Alphaproteobacteria</taxon>
        <taxon>Sphingomonadales</taxon>
        <taxon>Erythrobacteraceae</taxon>
        <taxon>Alteraurantiacibacter</taxon>
    </lineage>
</organism>
<comment type="caution">
    <text evidence="2">The sequence shown here is derived from an EMBL/GenBank/DDBJ whole genome shotgun (WGS) entry which is preliminary data.</text>
</comment>
<gene>
    <name evidence="2" type="ORF">GRI99_16800</name>
</gene>
<dbReference type="NCBIfam" id="TIGR02001">
    <property type="entry name" value="gcw_chp"/>
    <property type="match status" value="1"/>
</dbReference>
<feature type="chain" id="PRO_5032615829" description="Porin" evidence="1">
    <location>
        <begin position="26"/>
        <end position="243"/>
    </location>
</feature>
<dbReference type="OrthoDB" id="9793561at2"/>
<dbReference type="RefSeq" id="WP_160773212.1">
    <property type="nucleotide sequence ID" value="NZ_WTYV01000008.1"/>
</dbReference>
<dbReference type="EMBL" id="WTYV01000008">
    <property type="protein sequence ID" value="MXO73289.1"/>
    <property type="molecule type" value="Genomic_DNA"/>
</dbReference>
<proteinExistence type="predicted"/>
<evidence type="ECO:0000256" key="1">
    <source>
        <dbReference type="SAM" id="SignalP"/>
    </source>
</evidence>
<feature type="signal peptide" evidence="1">
    <location>
        <begin position="1"/>
        <end position="25"/>
    </location>
</feature>
<protein>
    <recommendedName>
        <fullName evidence="4">Porin</fullName>
    </recommendedName>
</protein>
<name>A0A844Z0F4_9SPHN</name>
<accession>A0A844Z0F4</accession>